<comment type="caution">
    <text evidence="1">The sequence shown here is derived from an EMBL/GenBank/DDBJ whole genome shotgun (WGS) entry which is preliminary data.</text>
</comment>
<evidence type="ECO:0000313" key="1">
    <source>
        <dbReference type="EMBL" id="MBC8602799.1"/>
    </source>
</evidence>
<evidence type="ECO:0008006" key="3">
    <source>
        <dbReference type="Google" id="ProtNLM"/>
    </source>
</evidence>
<evidence type="ECO:0000313" key="2">
    <source>
        <dbReference type="Proteomes" id="UP000629596"/>
    </source>
</evidence>
<dbReference type="EMBL" id="JACRTI010000037">
    <property type="protein sequence ID" value="MBC8602799.1"/>
    <property type="molecule type" value="Genomic_DNA"/>
</dbReference>
<dbReference type="Proteomes" id="UP000629596">
    <property type="component" value="Unassembled WGS sequence"/>
</dbReference>
<organism evidence="1 2">
    <name type="scientific">Parabacteroides acidifaciens</name>
    <dbReference type="NCBI Taxonomy" id="2290935"/>
    <lineage>
        <taxon>Bacteria</taxon>
        <taxon>Pseudomonadati</taxon>
        <taxon>Bacteroidota</taxon>
        <taxon>Bacteroidia</taxon>
        <taxon>Bacteroidales</taxon>
        <taxon>Tannerellaceae</taxon>
        <taxon>Parabacteroides</taxon>
    </lineage>
</organism>
<reference evidence="1 2" key="1">
    <citation type="submission" date="2020-08" db="EMBL/GenBank/DDBJ databases">
        <title>Genome public.</title>
        <authorList>
            <person name="Liu C."/>
            <person name="Sun Q."/>
        </authorList>
    </citation>
    <scope>NUCLEOTIDE SEQUENCE [LARGE SCALE GENOMIC DNA]</scope>
    <source>
        <strain evidence="1 2">426_9</strain>
    </source>
</reference>
<keyword evidence="2" id="KW-1185">Reference proteome</keyword>
<proteinExistence type="predicted"/>
<gene>
    <name evidence="1" type="ORF">H8784_13855</name>
</gene>
<sequence length="72" mass="8063">MQSKISTANISFKVRVKAKAFTEKGLYMLATILKSPKAVEETDGDFTESESTVELNLAILKVKRTVKKRTKD</sequence>
<name>A0ABR7P3M1_9BACT</name>
<protein>
    <recommendedName>
        <fullName evidence="3">Transposase</fullName>
    </recommendedName>
</protein>
<accession>A0ABR7P3M1</accession>